<protein>
    <submittedName>
        <fullName evidence="3">HNH endonuclease family protein</fullName>
    </submittedName>
</protein>
<keyword evidence="3" id="KW-0255">Endonuclease</keyword>
<keyword evidence="3" id="KW-0378">Hydrolase</keyword>
<proteinExistence type="predicted"/>
<sequence>NCPTKSPPPSSPPSELSPYTRSDYSSIEHIMPQNPGAPGKWQDQQSALGKRFKYVVDDIGNLTLLGIGANKAVQDIDLESKSAAYVLTCDGADILRRARPRNVWGENEILERGRDMVRFICERWQLPGQDDEDGDQFIDPDSVLSTNVKAPRQRRTS</sequence>
<reference evidence="3 4" key="1">
    <citation type="submission" date="2023-10" db="EMBL/GenBank/DDBJ databases">
        <title>Noviherbaspirillum sp. CPCC 100848 genome assembly.</title>
        <authorList>
            <person name="Li X.Y."/>
            <person name="Fang X.M."/>
        </authorList>
    </citation>
    <scope>NUCLEOTIDE SEQUENCE [LARGE SCALE GENOMIC DNA]</scope>
    <source>
        <strain evidence="3 4">CPCC 100848</strain>
    </source>
</reference>
<name>A0ABU6JKX2_9BURK</name>
<evidence type="ECO:0000313" key="4">
    <source>
        <dbReference type="Proteomes" id="UP001352263"/>
    </source>
</evidence>
<organism evidence="3 4">
    <name type="scientific">Noviherbaspirillum album</name>
    <dbReference type="NCBI Taxonomy" id="3080276"/>
    <lineage>
        <taxon>Bacteria</taxon>
        <taxon>Pseudomonadati</taxon>
        <taxon>Pseudomonadota</taxon>
        <taxon>Betaproteobacteria</taxon>
        <taxon>Burkholderiales</taxon>
        <taxon>Oxalobacteraceae</taxon>
        <taxon>Noviherbaspirillum</taxon>
    </lineage>
</organism>
<evidence type="ECO:0000256" key="1">
    <source>
        <dbReference type="SAM" id="MobiDB-lite"/>
    </source>
</evidence>
<dbReference type="PANTHER" id="PTHR35149">
    <property type="entry name" value="SLL5132 PROTEIN"/>
    <property type="match status" value="1"/>
</dbReference>
<feature type="compositionally biased region" description="Pro residues" evidence="1">
    <location>
        <begin position="1"/>
        <end position="12"/>
    </location>
</feature>
<dbReference type="PANTHER" id="PTHR35149:SF2">
    <property type="entry name" value="DUF262 DOMAIN-CONTAINING PROTEIN"/>
    <property type="match status" value="1"/>
</dbReference>
<comment type="caution">
    <text evidence="3">The sequence shown here is derived from an EMBL/GenBank/DDBJ whole genome shotgun (WGS) entry which is preliminary data.</text>
</comment>
<dbReference type="EMBL" id="JAWIIV010000101">
    <property type="protein sequence ID" value="MEC4723884.1"/>
    <property type="molecule type" value="Genomic_DNA"/>
</dbReference>
<dbReference type="RefSeq" id="WP_326510478.1">
    <property type="nucleotide sequence ID" value="NZ_JAWIIV010000101.1"/>
</dbReference>
<feature type="compositionally biased region" description="Acidic residues" evidence="1">
    <location>
        <begin position="129"/>
        <end position="138"/>
    </location>
</feature>
<accession>A0ABU6JKX2</accession>
<dbReference type="InterPro" id="IPR011089">
    <property type="entry name" value="GmrSD_C"/>
</dbReference>
<dbReference type="Pfam" id="PF07510">
    <property type="entry name" value="GmrSD_C"/>
    <property type="match status" value="1"/>
</dbReference>
<feature type="region of interest" description="Disordered" evidence="1">
    <location>
        <begin position="1"/>
        <end position="23"/>
    </location>
</feature>
<keyword evidence="4" id="KW-1185">Reference proteome</keyword>
<feature type="domain" description="GmrSD restriction endonucleases C-terminal" evidence="2">
    <location>
        <begin position="22"/>
        <end position="118"/>
    </location>
</feature>
<keyword evidence="3" id="KW-0540">Nuclease</keyword>
<dbReference type="GO" id="GO:0004519">
    <property type="term" value="F:endonuclease activity"/>
    <property type="evidence" value="ECO:0007669"/>
    <property type="project" value="UniProtKB-KW"/>
</dbReference>
<feature type="non-terminal residue" evidence="3">
    <location>
        <position position="1"/>
    </location>
</feature>
<evidence type="ECO:0000259" key="2">
    <source>
        <dbReference type="Pfam" id="PF07510"/>
    </source>
</evidence>
<evidence type="ECO:0000313" key="3">
    <source>
        <dbReference type="EMBL" id="MEC4723884.1"/>
    </source>
</evidence>
<feature type="region of interest" description="Disordered" evidence="1">
    <location>
        <begin position="127"/>
        <end position="157"/>
    </location>
</feature>
<dbReference type="Proteomes" id="UP001352263">
    <property type="component" value="Unassembled WGS sequence"/>
</dbReference>
<gene>
    <name evidence="3" type="ORF">RY831_32800</name>
</gene>